<dbReference type="EC" id="3.1.3.1" evidence="8"/>
<dbReference type="Gene3D" id="3.40.720.10">
    <property type="entry name" value="Alkaline Phosphatase, subunit A"/>
    <property type="match status" value="1"/>
</dbReference>
<sequence length="714" mass="73214">MDTKKVLKGAIAALTSVAALGALTAPAFATEGKGVEELSRHGGAQRIAGVYGNTKATNVILFIGDGMGDSEITVARNYLHGVNGTFDGLDKIGQAGSAPETGVGQYTTFSLGNNSGDSLMAKDKNGQLTGNKTAGVITPVTDSSASGSGWATGTKTYNNAVDVDVKGNPQLNLIELAKAAGKATGNVTTAEIQDATPAVLESHSTERACYGPQGKWDGSDKNGDGKVDLEDAKLAGIGSCLADQLKANGGIGSISEQLLDTRADVTIGGGSKYFNQLDQNGKTLWDDAAARGFQTVKSGDIDGFKALSEANQDKPVLALLGDGNLPTQYNPSVASKYSADKDANPTVCSPNDNWLGKRGASLADFTTKAIDLLSANPNGAKNGYFLQVEGASIDKQDHNANACGQIGETDDLDKAISAALAKVDLNNTLVIVTADHAHTSQIVEAQPYYALSTVLKNRDGSKTVISYGTSDAPVYQDANGDPIDGDEYKQGDNGDANTAEKFAGAQGNMSHTGTQLRIAASGPGASRVDGLTDQTDNFYTIANALGLATDTDAQNRLSDGAKVEVKKADDGKYYAEANGFNGDAVLSYTLTDKASGKTVAESNSATPVSGVRVATTQTTTIDLPADFTPAEGANYTLTVTGRQSGKAVNVDFAGAKGTSDKTPGKPGKGDQTVAQGEVKKPAAPLGQTGSAVLGVALLVLALGAGALCVKFARR</sequence>
<evidence type="ECO:0000256" key="2">
    <source>
        <dbReference type="PIRSR" id="PIRSR601952-1"/>
    </source>
</evidence>
<feature type="binding site" evidence="3">
    <location>
        <position position="394"/>
    </location>
    <ligand>
        <name>Zn(2+)</name>
        <dbReference type="ChEBI" id="CHEBI:29105"/>
        <label>2</label>
    </ligand>
</feature>
<dbReference type="SUPFAM" id="SSF53649">
    <property type="entry name" value="Alkaline phosphatase-like"/>
    <property type="match status" value="1"/>
</dbReference>
<keyword evidence="7" id="KW-0732">Signal</keyword>
<dbReference type="NCBIfam" id="NF007810">
    <property type="entry name" value="PRK10518.1"/>
    <property type="match status" value="1"/>
</dbReference>
<dbReference type="InterPro" id="IPR001952">
    <property type="entry name" value="Alkaline_phosphatase"/>
</dbReference>
<evidence type="ECO:0000256" key="5">
    <source>
        <dbReference type="SAM" id="MobiDB-lite"/>
    </source>
</evidence>
<proteinExistence type="predicted"/>
<keyword evidence="1" id="KW-0597">Phosphoprotein</keyword>
<keyword evidence="3" id="KW-0862">Zinc</keyword>
<protein>
    <submittedName>
        <fullName evidence="8">Alkaline phosphatase</fullName>
        <ecNumber evidence="8">3.1.3.1</ecNumber>
    </submittedName>
</protein>
<keyword evidence="8" id="KW-0378">Hydrolase</keyword>
<comment type="cofactor">
    <cofactor evidence="3">
        <name>Zn(2+)</name>
        <dbReference type="ChEBI" id="CHEBI:29105"/>
    </cofactor>
    <text evidence="3">Binds 2 Zn(2+) ions.</text>
</comment>
<evidence type="ECO:0000256" key="3">
    <source>
        <dbReference type="PIRSR" id="PIRSR601952-2"/>
    </source>
</evidence>
<feature type="binding site" evidence="3">
    <location>
        <position position="435"/>
    </location>
    <ligand>
        <name>Zn(2+)</name>
        <dbReference type="ChEBI" id="CHEBI:29105"/>
        <label>2</label>
    </ligand>
</feature>
<dbReference type="AlphaFoldDB" id="A0A6N9Z6I1"/>
<feature type="binding site" evidence="3">
    <location>
        <position position="65"/>
    </location>
    <ligand>
        <name>Mg(2+)</name>
        <dbReference type="ChEBI" id="CHEBI:18420"/>
    </ligand>
</feature>
<dbReference type="GO" id="GO:0046872">
    <property type="term" value="F:metal ion binding"/>
    <property type="evidence" value="ECO:0007669"/>
    <property type="project" value="UniProtKB-KW"/>
</dbReference>
<keyword evidence="9" id="KW-1185">Reference proteome</keyword>
<dbReference type="CDD" id="cd16012">
    <property type="entry name" value="ALP"/>
    <property type="match status" value="1"/>
</dbReference>
<name>A0A6N9Z6I1_9BIFI</name>
<dbReference type="Pfam" id="PF00245">
    <property type="entry name" value="Alk_phosphatase"/>
    <property type="match status" value="1"/>
</dbReference>
<dbReference type="SMART" id="SM00098">
    <property type="entry name" value="alkPPc"/>
    <property type="match status" value="1"/>
</dbReference>
<reference evidence="8 9" key="1">
    <citation type="submission" date="2019-10" db="EMBL/GenBank/DDBJ databases">
        <title>Bifidobacterium from non-human primates.</title>
        <authorList>
            <person name="Modesto M."/>
        </authorList>
    </citation>
    <scope>NUCLEOTIDE SEQUENCE [LARGE SCALE GENOMIC DNA]</scope>
    <source>
        <strain evidence="8 9">TRE17</strain>
    </source>
</reference>
<gene>
    <name evidence="8" type="primary">phoA</name>
    <name evidence="8" type="ORF">GFD25_08505</name>
</gene>
<dbReference type="PANTHER" id="PTHR11596:SF5">
    <property type="entry name" value="ALKALINE PHOSPHATASE"/>
    <property type="match status" value="1"/>
</dbReference>
<feature type="binding site" evidence="3">
    <location>
        <position position="511"/>
    </location>
    <ligand>
        <name>Zn(2+)</name>
        <dbReference type="ChEBI" id="CHEBI:29105"/>
        <label>2</label>
    </ligand>
</feature>
<keyword evidence="6" id="KW-1133">Transmembrane helix</keyword>
<keyword evidence="4" id="KW-1015">Disulfide bond</keyword>
<feature type="active site" description="Phosphoserine intermediate" evidence="2">
    <location>
        <position position="143"/>
    </location>
</feature>
<organism evidence="8 9">
    <name type="scientific">Bifidobacterium aerophilum</name>
    <dbReference type="NCBI Taxonomy" id="1798155"/>
    <lineage>
        <taxon>Bacteria</taxon>
        <taxon>Bacillati</taxon>
        <taxon>Actinomycetota</taxon>
        <taxon>Actinomycetes</taxon>
        <taxon>Bifidobacteriales</taxon>
        <taxon>Bifidobacteriaceae</taxon>
        <taxon>Bifidobacterium</taxon>
    </lineage>
</organism>
<feature type="binding site" evidence="3">
    <location>
        <position position="65"/>
    </location>
    <ligand>
        <name>Zn(2+)</name>
        <dbReference type="ChEBI" id="CHEBI:29105"/>
        <label>2</label>
    </ligand>
</feature>
<evidence type="ECO:0000313" key="8">
    <source>
        <dbReference type="EMBL" id="NEG90020.1"/>
    </source>
</evidence>
<keyword evidence="3" id="KW-0460">Magnesium</keyword>
<keyword evidence="6" id="KW-0812">Transmembrane</keyword>
<feature type="disulfide bond" evidence="4">
    <location>
        <begin position="209"/>
        <end position="240"/>
    </location>
</feature>
<dbReference type="GO" id="GO:0004035">
    <property type="term" value="F:alkaline phosphatase activity"/>
    <property type="evidence" value="ECO:0007669"/>
    <property type="project" value="UniProtKB-EC"/>
</dbReference>
<evidence type="ECO:0000256" key="6">
    <source>
        <dbReference type="SAM" id="Phobius"/>
    </source>
</evidence>
<keyword evidence="6" id="KW-0472">Membrane</keyword>
<feature type="region of interest" description="Disordered" evidence="5">
    <location>
        <begin position="654"/>
        <end position="673"/>
    </location>
</feature>
<dbReference type="EMBL" id="WHZW01000017">
    <property type="protein sequence ID" value="NEG90020.1"/>
    <property type="molecule type" value="Genomic_DNA"/>
</dbReference>
<evidence type="ECO:0000313" key="9">
    <source>
        <dbReference type="Proteomes" id="UP000469194"/>
    </source>
</evidence>
<feature type="binding site" evidence="3">
    <location>
        <position position="196"/>
    </location>
    <ligand>
        <name>Mg(2+)</name>
        <dbReference type="ChEBI" id="CHEBI:18420"/>
    </ligand>
</feature>
<evidence type="ECO:0000256" key="1">
    <source>
        <dbReference type="ARBA" id="ARBA00022553"/>
    </source>
</evidence>
<accession>A0A6N9Z6I1</accession>
<dbReference type="PANTHER" id="PTHR11596">
    <property type="entry name" value="ALKALINE PHOSPHATASE"/>
    <property type="match status" value="1"/>
</dbReference>
<comment type="cofactor">
    <cofactor evidence="3">
        <name>Mg(2+)</name>
        <dbReference type="ChEBI" id="CHEBI:18420"/>
    </cofactor>
    <text evidence="3">Binds 1 Mg(2+) ion.</text>
</comment>
<dbReference type="Proteomes" id="UP000469194">
    <property type="component" value="Unassembled WGS sequence"/>
</dbReference>
<dbReference type="InterPro" id="IPR017850">
    <property type="entry name" value="Alkaline_phosphatase_core_sf"/>
</dbReference>
<dbReference type="RefSeq" id="WP_163231872.1">
    <property type="nucleotide sequence ID" value="NZ_WHZW01000017.1"/>
</dbReference>
<feature type="binding site" evidence="3">
    <location>
        <position position="389"/>
    </location>
    <ligand>
        <name>Mg(2+)</name>
        <dbReference type="ChEBI" id="CHEBI:18420"/>
    </ligand>
</feature>
<feature type="transmembrane region" description="Helical" evidence="6">
    <location>
        <begin position="691"/>
        <end position="712"/>
    </location>
</feature>
<evidence type="ECO:0000256" key="7">
    <source>
        <dbReference type="SAM" id="SignalP"/>
    </source>
</evidence>
<feature type="chain" id="PRO_5026777353" evidence="7">
    <location>
        <begin position="30"/>
        <end position="714"/>
    </location>
</feature>
<evidence type="ECO:0000256" key="4">
    <source>
        <dbReference type="PIRSR" id="PIRSR601952-3"/>
    </source>
</evidence>
<feature type="signal peptide" evidence="7">
    <location>
        <begin position="1"/>
        <end position="29"/>
    </location>
</feature>
<feature type="binding site" evidence="3">
    <location>
        <position position="398"/>
    </location>
    <ligand>
        <name>Zn(2+)</name>
        <dbReference type="ChEBI" id="CHEBI:29105"/>
        <label>2</label>
    </ligand>
</feature>
<keyword evidence="3" id="KW-0479">Metal-binding</keyword>
<feature type="binding site" evidence="3">
    <location>
        <position position="194"/>
    </location>
    <ligand>
        <name>Mg(2+)</name>
        <dbReference type="ChEBI" id="CHEBI:18420"/>
    </ligand>
</feature>
<comment type="caution">
    <text evidence="8">The sequence shown here is derived from an EMBL/GenBank/DDBJ whole genome shotgun (WGS) entry which is preliminary data.</text>
</comment>
<feature type="binding site" evidence="3">
    <location>
        <position position="436"/>
    </location>
    <ligand>
        <name>Zn(2+)</name>
        <dbReference type="ChEBI" id="CHEBI:29105"/>
        <label>2</label>
    </ligand>
</feature>